<dbReference type="KEGG" id="fmg:HYN48_14575"/>
<gene>
    <name evidence="1" type="ORF">HYN48_14575</name>
</gene>
<name>A0A2S0RKH5_9FLAO</name>
<accession>A0A2S0RKH5</accession>
<dbReference type="EMBL" id="CP028811">
    <property type="protein sequence ID" value="AWA31222.1"/>
    <property type="molecule type" value="Genomic_DNA"/>
</dbReference>
<proteinExistence type="predicted"/>
<dbReference type="Gene3D" id="3.40.50.2000">
    <property type="entry name" value="Glycogen Phosphorylase B"/>
    <property type="match status" value="1"/>
</dbReference>
<dbReference type="Pfam" id="PF13692">
    <property type="entry name" value="Glyco_trans_1_4"/>
    <property type="match status" value="1"/>
</dbReference>
<dbReference type="Proteomes" id="UP000244193">
    <property type="component" value="Chromosome"/>
</dbReference>
<evidence type="ECO:0008006" key="3">
    <source>
        <dbReference type="Google" id="ProtNLM"/>
    </source>
</evidence>
<sequence length="380" mass="43238">MLFLCDAMHERALHIISMDNPFPPDFGGVIDVFFKIRALHRIGYRIYLHTFAEEIPASCPQLEAITEKVFYYRFSGNPLWLLSTKPFSVMTRNDASLHRNLAGIPAPILFEGLKTTYLVNAGRLDGFTKILRLHNIEQDYFKGISRTETSLLKKFAFWMEAVKFRAYERVIRSFDHTLALSLFEEKYIQRKFGNASYVPVFHGNEAVADLSGTGKFALYHGDLNTADNREAVRFLINAFKEIPDVRLVIASGSGEGFVRRIIRGQSNAAFIALKDFSHLKSLMAEAHINVCWSFQQSGTKLKVINALFNGRFCIINDNITDDPNVSDLCITANDKKQLIDAVNLLKDKTYDDFQRRQAMMKSCLDDGANALLIDKILRNQ</sequence>
<evidence type="ECO:0000313" key="1">
    <source>
        <dbReference type="EMBL" id="AWA31222.1"/>
    </source>
</evidence>
<dbReference type="OrthoDB" id="1094459at2"/>
<keyword evidence="2" id="KW-1185">Reference proteome</keyword>
<protein>
    <recommendedName>
        <fullName evidence="3">Mannosyltransferase</fullName>
    </recommendedName>
</protein>
<dbReference type="AlphaFoldDB" id="A0A2S0RKH5"/>
<reference evidence="1 2" key="1">
    <citation type="submission" date="2018-04" db="EMBL/GenBank/DDBJ databases">
        <title>Genome sequencing of Flavobacterium sp. HYN0048.</title>
        <authorList>
            <person name="Yi H."/>
            <person name="Baek C."/>
        </authorList>
    </citation>
    <scope>NUCLEOTIDE SEQUENCE [LARGE SCALE GENOMIC DNA]</scope>
    <source>
        <strain evidence="1 2">HYN0048</strain>
    </source>
</reference>
<dbReference type="SUPFAM" id="SSF53756">
    <property type="entry name" value="UDP-Glycosyltransferase/glycogen phosphorylase"/>
    <property type="match status" value="1"/>
</dbReference>
<organism evidence="1 2">
    <name type="scientific">Flavobacterium magnum</name>
    <dbReference type="NCBI Taxonomy" id="2162713"/>
    <lineage>
        <taxon>Bacteria</taxon>
        <taxon>Pseudomonadati</taxon>
        <taxon>Bacteroidota</taxon>
        <taxon>Flavobacteriia</taxon>
        <taxon>Flavobacteriales</taxon>
        <taxon>Flavobacteriaceae</taxon>
        <taxon>Flavobacterium</taxon>
    </lineage>
</organism>
<evidence type="ECO:0000313" key="2">
    <source>
        <dbReference type="Proteomes" id="UP000244193"/>
    </source>
</evidence>